<feature type="binding site" evidence="16">
    <location>
        <position position="193"/>
    </location>
    <ligand>
        <name>NADP(+)</name>
        <dbReference type="ChEBI" id="CHEBI:58349"/>
    </ligand>
</feature>
<comment type="pathway">
    <text evidence="3 14">Cofactor biosynthesis; riboflavin biosynthesis; 5-amino-6-(D-ribitylamino)uracil from GTP: step 3/4.</text>
</comment>
<feature type="binding site" evidence="17">
    <location>
        <position position="44"/>
    </location>
    <ligand>
        <name>Zn(2+)</name>
        <dbReference type="ChEBI" id="CHEBI:29105"/>
        <note>catalytic</note>
    </ligand>
</feature>
<evidence type="ECO:0000256" key="9">
    <source>
        <dbReference type="ARBA" id="ARBA00022857"/>
    </source>
</evidence>
<dbReference type="PROSITE" id="PS51747">
    <property type="entry name" value="CYT_DCMP_DEAMINASES_2"/>
    <property type="match status" value="1"/>
</dbReference>
<organism evidence="19 20">
    <name type="scientific">Lentilactobacillus senioris DSM 24302 = JCM 17472</name>
    <dbReference type="NCBI Taxonomy" id="1423802"/>
    <lineage>
        <taxon>Bacteria</taxon>
        <taxon>Bacillati</taxon>
        <taxon>Bacillota</taxon>
        <taxon>Bacilli</taxon>
        <taxon>Lactobacillales</taxon>
        <taxon>Lactobacillaceae</taxon>
        <taxon>Lentilactobacillus</taxon>
    </lineage>
</organism>
<keyword evidence="14" id="KW-0378">Hydrolase</keyword>
<dbReference type="Pfam" id="PF00383">
    <property type="entry name" value="dCMP_cyt_deam_1"/>
    <property type="match status" value="1"/>
</dbReference>
<dbReference type="AlphaFoldDB" id="A0A0R2CPM7"/>
<keyword evidence="20" id="KW-1185">Reference proteome</keyword>
<feature type="binding site" evidence="16">
    <location>
        <position position="177"/>
    </location>
    <ligand>
        <name>substrate</name>
    </ligand>
</feature>
<comment type="similarity">
    <text evidence="5 14">In the C-terminal section; belongs to the HTP reductase family.</text>
</comment>
<keyword evidence="9 14" id="KW-0521">NADP</keyword>
<evidence type="ECO:0000313" key="19">
    <source>
        <dbReference type="EMBL" id="KRM93709.1"/>
    </source>
</evidence>
<feature type="binding site" evidence="16">
    <location>
        <position position="277"/>
    </location>
    <ligand>
        <name>substrate</name>
    </ligand>
</feature>
<dbReference type="SUPFAM" id="SSF53927">
    <property type="entry name" value="Cytidine deaminase-like"/>
    <property type="match status" value="1"/>
</dbReference>
<feature type="binding site" evidence="17">
    <location>
        <position position="80"/>
    </location>
    <ligand>
        <name>Zn(2+)</name>
        <dbReference type="ChEBI" id="CHEBI:29105"/>
        <note>catalytic</note>
    </ligand>
</feature>
<reference evidence="19 20" key="1">
    <citation type="journal article" date="2015" name="Genome Announc.">
        <title>Expanding the biotechnology potential of lactobacilli through comparative genomics of 213 strains and associated genera.</title>
        <authorList>
            <person name="Sun Z."/>
            <person name="Harris H.M."/>
            <person name="McCann A."/>
            <person name="Guo C."/>
            <person name="Argimon S."/>
            <person name="Zhang W."/>
            <person name="Yang X."/>
            <person name="Jeffery I.B."/>
            <person name="Cooney J.C."/>
            <person name="Kagawa T.F."/>
            <person name="Liu W."/>
            <person name="Song Y."/>
            <person name="Salvetti E."/>
            <person name="Wrobel A."/>
            <person name="Rasinkangas P."/>
            <person name="Parkhill J."/>
            <person name="Rea M.C."/>
            <person name="O'Sullivan O."/>
            <person name="Ritari J."/>
            <person name="Douillard F.P."/>
            <person name="Paul Ross R."/>
            <person name="Yang R."/>
            <person name="Briner A.E."/>
            <person name="Felis G.E."/>
            <person name="de Vos W.M."/>
            <person name="Barrangou R."/>
            <person name="Klaenhammer T.R."/>
            <person name="Caufield P.W."/>
            <person name="Cui Y."/>
            <person name="Zhang H."/>
            <person name="O'Toole P.W."/>
        </authorList>
    </citation>
    <scope>NUCLEOTIDE SEQUENCE [LARGE SCALE GENOMIC DNA]</scope>
    <source>
        <strain evidence="19 20">DSM 24302</strain>
    </source>
</reference>
<dbReference type="PIRSF" id="PIRSF006769">
    <property type="entry name" value="RibD"/>
    <property type="match status" value="1"/>
</dbReference>
<evidence type="ECO:0000256" key="7">
    <source>
        <dbReference type="ARBA" id="ARBA00022723"/>
    </source>
</evidence>
<dbReference type="PROSITE" id="PS00903">
    <property type="entry name" value="CYT_DCMP_DEAMINASES_1"/>
    <property type="match status" value="1"/>
</dbReference>
<dbReference type="Proteomes" id="UP000051256">
    <property type="component" value="Unassembled WGS sequence"/>
</dbReference>
<dbReference type="InterPro" id="IPR004794">
    <property type="entry name" value="Eubact_RibD"/>
</dbReference>
<sequence>MNLAFSLAQNGMGQTWTNPLVGAVIVKDDQVLATGYHQHYGQSHAEVNAIKNLPSIKIAQGATIYVTLEPCNHFGKTPPCTQQLIDIGIKKVVIGQLDPNPLVAGKGVKHLREAGIEVTILNQTGNINQFYNFFYHQQRPFVTLKYAVSLDGKINGPEPKRTLLTGKESKVDSQKLRLQYQAILIGENTLTIDNPLLIVPNQQTDFPAIRIIVVDDANQVNPNLRLFTNSAPIWLLSRQPNYRHWPDFVTVFDQKSWTPTEITRLLTEQGIQSLLIEGGSRTHSRFISSEIVDQITIYLAPLVLGGTALPAVYGTASSQLNFEIKAIKQVGKDLRIDARRES</sequence>
<evidence type="ECO:0000256" key="10">
    <source>
        <dbReference type="ARBA" id="ARBA00023002"/>
    </source>
</evidence>
<dbReference type="InterPro" id="IPR016193">
    <property type="entry name" value="Cytidine_deaminase-like"/>
</dbReference>
<dbReference type="GO" id="GO:0009231">
    <property type="term" value="P:riboflavin biosynthetic process"/>
    <property type="evidence" value="ECO:0007669"/>
    <property type="project" value="UniProtKB-UniPathway"/>
</dbReference>
<keyword evidence="7 14" id="KW-0479">Metal-binding</keyword>
<evidence type="ECO:0000256" key="11">
    <source>
        <dbReference type="ARBA" id="ARBA00023268"/>
    </source>
</evidence>
<evidence type="ECO:0000313" key="20">
    <source>
        <dbReference type="Proteomes" id="UP000051256"/>
    </source>
</evidence>
<name>A0A0R2CPM7_9LACO</name>
<evidence type="ECO:0000256" key="14">
    <source>
        <dbReference type="PIRNR" id="PIRNR006769"/>
    </source>
</evidence>
<dbReference type="STRING" id="1423802.FC56_GL000426"/>
<comment type="caution">
    <text evidence="19">The sequence shown here is derived from an EMBL/GenBank/DDBJ whole genome shotgun (WGS) entry which is preliminary data.</text>
</comment>
<evidence type="ECO:0000256" key="4">
    <source>
        <dbReference type="ARBA" id="ARBA00005259"/>
    </source>
</evidence>
<comment type="cofactor">
    <cofactor evidence="14 17">
        <name>Zn(2+)</name>
        <dbReference type="ChEBI" id="CHEBI:29105"/>
    </cofactor>
    <text evidence="14 17">Binds 1 zinc ion.</text>
</comment>
<evidence type="ECO:0000256" key="8">
    <source>
        <dbReference type="ARBA" id="ARBA00022833"/>
    </source>
</evidence>
<keyword evidence="8 14" id="KW-0862">Zinc</keyword>
<feature type="binding site" evidence="17">
    <location>
        <position position="71"/>
    </location>
    <ligand>
        <name>Zn(2+)</name>
        <dbReference type="ChEBI" id="CHEBI:29105"/>
        <note>catalytic</note>
    </ligand>
</feature>
<dbReference type="InterPro" id="IPR016192">
    <property type="entry name" value="APOBEC/CMP_deaminase_Zn-bd"/>
</dbReference>
<dbReference type="Gene3D" id="3.40.430.10">
    <property type="entry name" value="Dihydrofolate Reductase, subunit A"/>
    <property type="match status" value="1"/>
</dbReference>
<evidence type="ECO:0000256" key="15">
    <source>
        <dbReference type="PIRSR" id="PIRSR006769-1"/>
    </source>
</evidence>
<keyword evidence="6 14" id="KW-0686">Riboflavin biosynthesis</keyword>
<dbReference type="UniPathway" id="UPA00275">
    <property type="reaction ID" value="UER00401"/>
</dbReference>
<evidence type="ECO:0000259" key="18">
    <source>
        <dbReference type="PROSITE" id="PS51747"/>
    </source>
</evidence>
<comment type="similarity">
    <text evidence="4 14">In the N-terminal section; belongs to the cytidine and deoxycytidylate deaminase family.</text>
</comment>
<comment type="pathway">
    <text evidence="2 14">Cofactor biosynthesis; riboflavin biosynthesis; 5-amino-6-(D-ribitylamino)uracil from GTP: step 2/4.</text>
</comment>
<dbReference type="PATRIC" id="fig|1423802.4.peg.437"/>
<dbReference type="GO" id="GO:0008270">
    <property type="term" value="F:zinc ion binding"/>
    <property type="evidence" value="ECO:0007669"/>
    <property type="project" value="InterPro"/>
</dbReference>
<evidence type="ECO:0000256" key="6">
    <source>
        <dbReference type="ARBA" id="ARBA00022619"/>
    </source>
</evidence>
<dbReference type="GO" id="GO:0008703">
    <property type="term" value="F:5-amino-6-(5-phosphoribosylamino)uracil reductase activity"/>
    <property type="evidence" value="ECO:0007669"/>
    <property type="project" value="UniProtKB-EC"/>
</dbReference>
<dbReference type="PANTHER" id="PTHR38011">
    <property type="entry name" value="DIHYDROFOLATE REDUCTASE FAMILY PROTEIN (AFU_ORTHOLOGUE AFUA_8G06820)"/>
    <property type="match status" value="1"/>
</dbReference>
<evidence type="ECO:0000256" key="3">
    <source>
        <dbReference type="ARBA" id="ARBA00004910"/>
    </source>
</evidence>
<evidence type="ECO:0000256" key="5">
    <source>
        <dbReference type="ARBA" id="ARBA00007417"/>
    </source>
</evidence>
<dbReference type="PANTHER" id="PTHR38011:SF7">
    <property type="entry name" value="2,5-DIAMINO-6-RIBOSYLAMINO-4(3H)-PYRIMIDINONE 5'-PHOSPHATE REDUCTASE"/>
    <property type="match status" value="1"/>
</dbReference>
<dbReference type="InterPro" id="IPR002125">
    <property type="entry name" value="CMP_dCMP_dom"/>
</dbReference>
<dbReference type="EC" id="1.1.1.193" evidence="14"/>
<proteinExistence type="inferred from homology"/>
<feature type="binding site" evidence="16">
    <location>
        <position position="147"/>
    </location>
    <ligand>
        <name>NADP(+)</name>
        <dbReference type="ChEBI" id="CHEBI:58349"/>
    </ligand>
</feature>
<gene>
    <name evidence="19" type="ORF">FC56_GL000426</name>
</gene>
<dbReference type="InterPro" id="IPR050765">
    <property type="entry name" value="Riboflavin_Biosynth_HTPR"/>
</dbReference>
<feature type="binding site" evidence="16">
    <location>
        <position position="197"/>
    </location>
    <ligand>
        <name>substrate</name>
    </ligand>
</feature>
<evidence type="ECO:0000256" key="17">
    <source>
        <dbReference type="PIRSR" id="PIRSR006769-3"/>
    </source>
</evidence>
<dbReference type="GO" id="GO:0008835">
    <property type="term" value="F:diaminohydroxyphosphoribosylaminopyrimidine deaminase activity"/>
    <property type="evidence" value="ECO:0007669"/>
    <property type="project" value="UniProtKB-EC"/>
</dbReference>
<accession>A0A0R2CPM7</accession>
<comment type="catalytic activity">
    <reaction evidence="13 14">
        <text>2,5-diamino-6-hydroxy-4-(5-phosphoribosylamino)-pyrimidine + H2O + H(+) = 5-amino-6-(5-phospho-D-ribosylamino)uracil + NH4(+)</text>
        <dbReference type="Rhea" id="RHEA:21868"/>
        <dbReference type="ChEBI" id="CHEBI:15377"/>
        <dbReference type="ChEBI" id="CHEBI:15378"/>
        <dbReference type="ChEBI" id="CHEBI:28938"/>
        <dbReference type="ChEBI" id="CHEBI:58453"/>
        <dbReference type="ChEBI" id="CHEBI:58614"/>
        <dbReference type="EC" id="3.5.4.26"/>
    </reaction>
</comment>
<dbReference type="SUPFAM" id="SSF53597">
    <property type="entry name" value="Dihydrofolate reductase-like"/>
    <property type="match status" value="1"/>
</dbReference>
<evidence type="ECO:0000256" key="12">
    <source>
        <dbReference type="ARBA" id="ARBA00049861"/>
    </source>
</evidence>
<dbReference type="NCBIfam" id="TIGR00326">
    <property type="entry name" value="eubact_ribD"/>
    <property type="match status" value="1"/>
</dbReference>
<evidence type="ECO:0000256" key="16">
    <source>
        <dbReference type="PIRSR" id="PIRSR006769-2"/>
    </source>
</evidence>
<dbReference type="EC" id="3.5.4.26" evidence="14"/>
<dbReference type="EMBL" id="AYZR01000008">
    <property type="protein sequence ID" value="KRM93709.1"/>
    <property type="molecule type" value="Genomic_DNA"/>
</dbReference>
<dbReference type="Gene3D" id="3.40.140.10">
    <property type="entry name" value="Cytidine Deaminase, domain 2"/>
    <property type="match status" value="1"/>
</dbReference>
<dbReference type="InterPro" id="IPR002734">
    <property type="entry name" value="RibDG_C"/>
</dbReference>
<keyword evidence="10 14" id="KW-0560">Oxidoreductase</keyword>
<evidence type="ECO:0000256" key="13">
    <source>
        <dbReference type="ARBA" id="ARBA00049886"/>
    </source>
</evidence>
<feature type="binding site" evidence="16">
    <location>
        <position position="189"/>
    </location>
    <ligand>
        <name>NADP(+)</name>
        <dbReference type="ChEBI" id="CHEBI:58349"/>
    </ligand>
</feature>
<keyword evidence="11" id="KW-0511">Multifunctional enzyme</keyword>
<evidence type="ECO:0000256" key="2">
    <source>
        <dbReference type="ARBA" id="ARBA00004882"/>
    </source>
</evidence>
<comment type="catalytic activity">
    <reaction evidence="12 14">
        <text>5-amino-6-(5-phospho-D-ribitylamino)uracil + NADP(+) = 5-amino-6-(5-phospho-D-ribosylamino)uracil + NADPH + H(+)</text>
        <dbReference type="Rhea" id="RHEA:17845"/>
        <dbReference type="ChEBI" id="CHEBI:15378"/>
        <dbReference type="ChEBI" id="CHEBI:57783"/>
        <dbReference type="ChEBI" id="CHEBI:58349"/>
        <dbReference type="ChEBI" id="CHEBI:58421"/>
        <dbReference type="ChEBI" id="CHEBI:58453"/>
        <dbReference type="EC" id="1.1.1.193"/>
    </reaction>
</comment>
<comment type="function">
    <text evidence="1 14">Converts 2,5-diamino-6-(ribosylamino)-4(3h)-pyrimidinone 5'-phosphate into 5-amino-6-(ribosylamino)-2,4(1h,3h)-pyrimidinedione 5'-phosphate.</text>
</comment>
<dbReference type="InterPro" id="IPR024072">
    <property type="entry name" value="DHFR-like_dom_sf"/>
</dbReference>
<dbReference type="CDD" id="cd01284">
    <property type="entry name" value="Riboflavin_deaminase-reductase"/>
    <property type="match status" value="1"/>
</dbReference>
<feature type="domain" description="CMP/dCMP-type deaminase" evidence="18">
    <location>
        <begin position="1"/>
        <end position="119"/>
    </location>
</feature>
<evidence type="ECO:0000256" key="1">
    <source>
        <dbReference type="ARBA" id="ARBA00002151"/>
    </source>
</evidence>
<feature type="active site" description="Proton donor" evidence="15">
    <location>
        <position position="46"/>
    </location>
</feature>
<protein>
    <recommendedName>
        <fullName evidence="14">Riboflavin biosynthesis protein RibD</fullName>
    </recommendedName>
    <domain>
        <recommendedName>
            <fullName evidence="14">Diaminohydroxyphosphoribosylaminopyrimidine deaminase</fullName>
            <shortName evidence="14">DRAP deaminase</shortName>
            <ecNumber evidence="14">3.5.4.26</ecNumber>
        </recommendedName>
        <alternativeName>
            <fullName evidence="14">Riboflavin-specific deaminase</fullName>
        </alternativeName>
    </domain>
    <domain>
        <recommendedName>
            <fullName evidence="14">5-amino-6-(5-phosphoribosylamino)uracil reductase</fullName>
            <ecNumber evidence="14">1.1.1.193</ecNumber>
        </recommendedName>
        <alternativeName>
            <fullName evidence="14">HTP reductase</fullName>
        </alternativeName>
    </domain>
</protein>
<dbReference type="Pfam" id="PF01872">
    <property type="entry name" value="RibD_C"/>
    <property type="match status" value="1"/>
</dbReference>